<dbReference type="SUPFAM" id="SSF63817">
    <property type="entry name" value="Sortase"/>
    <property type="match status" value="1"/>
</dbReference>
<protein>
    <submittedName>
        <fullName evidence="3">Class E sortase</fullName>
    </submittedName>
</protein>
<organism evidence="3 4">
    <name type="scientific">Propioniciclava flava</name>
    <dbReference type="NCBI Taxonomy" id="2072026"/>
    <lineage>
        <taxon>Bacteria</taxon>
        <taxon>Bacillati</taxon>
        <taxon>Actinomycetota</taxon>
        <taxon>Actinomycetes</taxon>
        <taxon>Propionibacteriales</taxon>
        <taxon>Propionibacteriaceae</taxon>
        <taxon>Propioniciclava</taxon>
    </lineage>
</organism>
<dbReference type="Pfam" id="PF04203">
    <property type="entry name" value="Sortase"/>
    <property type="match status" value="1"/>
</dbReference>
<proteinExistence type="predicted"/>
<dbReference type="InterPro" id="IPR023365">
    <property type="entry name" value="Sortase_dom-sf"/>
</dbReference>
<keyword evidence="1" id="KW-0378">Hydrolase</keyword>
<dbReference type="AlphaFoldDB" id="A0A4Q2EE31"/>
<dbReference type="InterPro" id="IPR042003">
    <property type="entry name" value="Sortase_E"/>
</dbReference>
<accession>A0A4Q2EE31</accession>
<dbReference type="GO" id="GO:0016787">
    <property type="term" value="F:hydrolase activity"/>
    <property type="evidence" value="ECO:0007669"/>
    <property type="project" value="UniProtKB-KW"/>
</dbReference>
<evidence type="ECO:0000313" key="3">
    <source>
        <dbReference type="EMBL" id="RXW31737.1"/>
    </source>
</evidence>
<keyword evidence="4" id="KW-1185">Reference proteome</keyword>
<dbReference type="Proteomes" id="UP000290624">
    <property type="component" value="Unassembled WGS sequence"/>
</dbReference>
<dbReference type="OrthoDB" id="5242879at2"/>
<evidence type="ECO:0000256" key="1">
    <source>
        <dbReference type="ARBA" id="ARBA00022801"/>
    </source>
</evidence>
<sequence length="213" mass="23317">MGLLGEALVTLGAFCLLFAAWQLWWTDVVADQDSAQVISTMETSGNGWVQPNAVELGDAFAIVRIPRFGEDYARPIYEGTTRDILKRGVGHYEQSVMPGQVGNFSLAGHRVTYGKPFNRIAELVPGDKVIIETVDTYYVYTIVSSEIVLPTDVRVVLPVPNQPGAKPTQAMLTMTSCHPEFSSRERYVQHAVLDQTLPRAGGLPPEVLAVSNP</sequence>
<feature type="active site" description="Acyl-thioester intermediate" evidence="2">
    <location>
        <position position="177"/>
    </location>
</feature>
<dbReference type="Gene3D" id="2.40.260.10">
    <property type="entry name" value="Sortase"/>
    <property type="match status" value="1"/>
</dbReference>
<reference evidence="3 4" key="1">
    <citation type="submission" date="2018-01" db="EMBL/GenBank/DDBJ databases">
        <title>Lactibacter flavus gen. nov., sp. nov., a novel bacterium of the family Propionibacteriaceae isolated from raw milk and dairy products.</title>
        <authorList>
            <person name="Wenning M."/>
            <person name="Breitenwieser F."/>
            <person name="Huptas C."/>
            <person name="von Neubeck M."/>
            <person name="Busse H.-J."/>
            <person name="Scherer S."/>
        </authorList>
    </citation>
    <scope>NUCLEOTIDE SEQUENCE [LARGE SCALE GENOMIC DNA]</scope>
    <source>
        <strain evidence="3 4">VG341</strain>
    </source>
</reference>
<comment type="caution">
    <text evidence="3">The sequence shown here is derived from an EMBL/GenBank/DDBJ whole genome shotgun (WGS) entry which is preliminary data.</text>
</comment>
<evidence type="ECO:0000313" key="4">
    <source>
        <dbReference type="Proteomes" id="UP000290624"/>
    </source>
</evidence>
<evidence type="ECO:0000256" key="2">
    <source>
        <dbReference type="PIRSR" id="PIRSR605754-1"/>
    </source>
</evidence>
<dbReference type="EMBL" id="PPCV01000007">
    <property type="protein sequence ID" value="RXW31737.1"/>
    <property type="molecule type" value="Genomic_DNA"/>
</dbReference>
<name>A0A4Q2EE31_9ACTN</name>
<dbReference type="NCBIfam" id="NF033747">
    <property type="entry name" value="class_E_sortase"/>
    <property type="match status" value="1"/>
</dbReference>
<dbReference type="InterPro" id="IPR005754">
    <property type="entry name" value="Sortase"/>
</dbReference>
<dbReference type="InterPro" id="IPR053465">
    <property type="entry name" value="Sortase_Class_E"/>
</dbReference>
<dbReference type="CDD" id="cd05830">
    <property type="entry name" value="Sortase_E"/>
    <property type="match status" value="1"/>
</dbReference>
<gene>
    <name evidence="3" type="ORF">C1706_11080</name>
</gene>
<feature type="active site" description="Proton donor/acceptor" evidence="2">
    <location>
        <position position="109"/>
    </location>
</feature>
<dbReference type="NCBIfam" id="TIGR01076">
    <property type="entry name" value="sortase_fam"/>
    <property type="match status" value="1"/>
</dbReference>